<proteinExistence type="inferred from homology"/>
<feature type="domain" description="Calcineurin-like phosphoesterase" evidence="5">
    <location>
        <begin position="1"/>
        <end position="101"/>
    </location>
</feature>
<dbReference type="SUPFAM" id="SSF56300">
    <property type="entry name" value="Metallo-dependent phosphatases"/>
    <property type="match status" value="1"/>
</dbReference>
<keyword evidence="4" id="KW-0235">DNA replication</keyword>
<dbReference type="GO" id="GO:0006260">
    <property type="term" value="P:DNA replication"/>
    <property type="evidence" value="ECO:0007669"/>
    <property type="project" value="UniProtKB-KW"/>
</dbReference>
<evidence type="ECO:0000256" key="1">
    <source>
        <dbReference type="ARBA" id="ARBA00022722"/>
    </source>
</evidence>
<dbReference type="InterPro" id="IPR029052">
    <property type="entry name" value="Metallo-depent_PP-like"/>
</dbReference>
<dbReference type="PANTHER" id="PTHR30337">
    <property type="entry name" value="COMPONENT OF ATP-DEPENDENT DSDNA EXONUCLEASE"/>
    <property type="match status" value="1"/>
</dbReference>
<dbReference type="OrthoDB" id="9773856at2"/>
<sequence>MKILHTADWHLGKKLDHISRLDEQKEVLQEICAIADEQNVDLVVVAGDLFDAFNPSVEATELLYQTLKKLTNNGRRPVIAIAGNHDSPDRVDSADPLARACGILFMGYPHAEVKPFTMEGHFQITKSDKGFLEIQLTHVPYPIRILSTAYANELRLKQFLGTENKGEQLNEVLRSSWQELADQYCDSNGVNILTAHLYMLQRGGEILEEPEGEKPIKIGNADIVYSDAIPPQIQYTALGHLHRYQFIAGHTSPVVYSSSPLCYSFSEAGQQKKVVIIDVTPKEKPQIHPITLHSGRPLLRKTFDDVDAAVEWLCDNPYALVELTMISDTFMSSADLKRIHEAHDGIIHIIPVVKNLRNHTADNSAEVIRLEQDIHSLFEDYFVYRHGQSPNEEIKTLFKEVLTYSKDLEE</sequence>
<dbReference type="Gene3D" id="3.60.21.10">
    <property type="match status" value="1"/>
</dbReference>
<keyword evidence="7" id="KW-1185">Reference proteome</keyword>
<dbReference type="CDD" id="cd00840">
    <property type="entry name" value="MPP_Mre11_N"/>
    <property type="match status" value="1"/>
</dbReference>
<gene>
    <name evidence="4" type="primary">sbcD</name>
    <name evidence="6" type="ORF">EDC17_100398</name>
</gene>
<dbReference type="InterPro" id="IPR041796">
    <property type="entry name" value="Mre11_N"/>
</dbReference>
<comment type="caution">
    <text evidence="6">The sequence shown here is derived from an EMBL/GenBank/DDBJ whole genome shotgun (WGS) entry which is preliminary data.</text>
</comment>
<keyword evidence="2 4" id="KW-0378">Hydrolase</keyword>
<keyword evidence="1 4" id="KW-0540">Nuclease</keyword>
<accession>A0A4R3W2C3</accession>
<keyword evidence="4" id="KW-0233">DNA recombination</keyword>
<dbReference type="GO" id="GO:0004519">
    <property type="term" value="F:endonuclease activity"/>
    <property type="evidence" value="ECO:0007669"/>
    <property type="project" value="UniProtKB-KW"/>
</dbReference>
<dbReference type="AlphaFoldDB" id="A0A4R3W2C3"/>
<dbReference type="Proteomes" id="UP000295197">
    <property type="component" value="Unassembled WGS sequence"/>
</dbReference>
<dbReference type="GO" id="GO:0006310">
    <property type="term" value="P:DNA recombination"/>
    <property type="evidence" value="ECO:0007669"/>
    <property type="project" value="UniProtKB-KW"/>
</dbReference>
<comment type="subunit">
    <text evidence="4">Heterodimer of SbcC and SbcD.</text>
</comment>
<evidence type="ECO:0000256" key="4">
    <source>
        <dbReference type="RuleBase" id="RU363069"/>
    </source>
</evidence>
<reference evidence="6 7" key="1">
    <citation type="submission" date="2019-03" db="EMBL/GenBank/DDBJ databases">
        <title>Genomic Encyclopedia of Type Strains, Phase IV (KMG-IV): sequencing the most valuable type-strain genomes for metagenomic binning, comparative biology and taxonomic classification.</title>
        <authorList>
            <person name="Goeker M."/>
        </authorList>
    </citation>
    <scope>NUCLEOTIDE SEQUENCE [LARGE SCALE GENOMIC DNA]</scope>
    <source>
        <strain evidence="6 7">DSM 22362</strain>
    </source>
</reference>
<name>A0A4R3W2C3_9SPHI</name>
<evidence type="ECO:0000313" key="7">
    <source>
        <dbReference type="Proteomes" id="UP000295197"/>
    </source>
</evidence>
<comment type="function">
    <text evidence="4">SbcCD cleaves DNA hairpin structures. These structures can inhibit DNA replication and are intermediates in certain DNA recombination reactions. The complex acts as a 3'-&gt;5' double strand exonuclease that can open hairpins. It also has a 5' single-strand endonuclease activity.</text>
</comment>
<dbReference type="PANTHER" id="PTHR30337:SF0">
    <property type="entry name" value="NUCLEASE SBCCD SUBUNIT D"/>
    <property type="match status" value="1"/>
</dbReference>
<dbReference type="InterPro" id="IPR004593">
    <property type="entry name" value="SbcD"/>
</dbReference>
<dbReference type="NCBIfam" id="TIGR00619">
    <property type="entry name" value="sbcd"/>
    <property type="match status" value="1"/>
</dbReference>
<dbReference type="EMBL" id="SMBZ01000003">
    <property type="protein sequence ID" value="TCV19999.1"/>
    <property type="molecule type" value="Genomic_DNA"/>
</dbReference>
<evidence type="ECO:0000313" key="6">
    <source>
        <dbReference type="EMBL" id="TCV19999.1"/>
    </source>
</evidence>
<comment type="similarity">
    <text evidence="4">Belongs to the SbcD family.</text>
</comment>
<dbReference type="InterPro" id="IPR050535">
    <property type="entry name" value="DNA_Repair-Maintenance_Comp"/>
</dbReference>
<evidence type="ECO:0000259" key="5">
    <source>
        <dbReference type="Pfam" id="PF00149"/>
    </source>
</evidence>
<evidence type="ECO:0000256" key="2">
    <source>
        <dbReference type="ARBA" id="ARBA00022801"/>
    </source>
</evidence>
<dbReference type="Pfam" id="PF00149">
    <property type="entry name" value="Metallophos"/>
    <property type="match status" value="1"/>
</dbReference>
<dbReference type="GO" id="GO:0008408">
    <property type="term" value="F:3'-5' exonuclease activity"/>
    <property type="evidence" value="ECO:0007669"/>
    <property type="project" value="InterPro"/>
</dbReference>
<evidence type="ECO:0000256" key="3">
    <source>
        <dbReference type="ARBA" id="ARBA00022839"/>
    </source>
</evidence>
<keyword evidence="3 4" id="KW-0269">Exonuclease</keyword>
<keyword evidence="4" id="KW-0255">Endonuclease</keyword>
<dbReference type="RefSeq" id="WP_132776475.1">
    <property type="nucleotide sequence ID" value="NZ_SMBZ01000003.1"/>
</dbReference>
<protein>
    <recommendedName>
        <fullName evidence="4">Nuclease SbcCD subunit D</fullName>
    </recommendedName>
</protein>
<dbReference type="InterPro" id="IPR004843">
    <property type="entry name" value="Calcineurin-like_PHP"/>
</dbReference>
<organism evidence="6 7">
    <name type="scientific">Sphingobacterium alimentarium</name>
    <dbReference type="NCBI Taxonomy" id="797292"/>
    <lineage>
        <taxon>Bacteria</taxon>
        <taxon>Pseudomonadati</taxon>
        <taxon>Bacteroidota</taxon>
        <taxon>Sphingobacteriia</taxon>
        <taxon>Sphingobacteriales</taxon>
        <taxon>Sphingobacteriaceae</taxon>
        <taxon>Sphingobacterium</taxon>
    </lineage>
</organism>